<dbReference type="SUPFAM" id="SSF52266">
    <property type="entry name" value="SGNH hydrolase"/>
    <property type="match status" value="1"/>
</dbReference>
<protein>
    <submittedName>
        <fullName evidence="1">EPSX protein</fullName>
    </submittedName>
</protein>
<dbReference type="CDD" id="cd00229">
    <property type="entry name" value="SGNH_hydrolase"/>
    <property type="match status" value="1"/>
</dbReference>
<sequence>MNKKVVLVLVVFVLFVASIVSGKLYWNKKIAKATEQTSEVKVTKVESKEQETKIEEGKQSTKDTKASFNENYAKNLPDAVQEKLKKAVADKKTVNLVIVGDQASSSENGAWTTKFIANLDEAYGKGLWNVTVKAYKNESTDELIANKRNKEIAKESPDVILFEPPFITDNNKTGNGNSVANTQKFVQALATSAKDAVIMIQPPNPVYGAKNYPKAIEALKQFAMQNGYTYINHWEAWPSSATKAIMPYLQEEFGFPSEKGHELWAQYVTDYFVAK</sequence>
<dbReference type="Gene3D" id="3.40.50.1110">
    <property type="entry name" value="SGNH hydrolase"/>
    <property type="match status" value="1"/>
</dbReference>
<proteinExistence type="predicted"/>
<evidence type="ECO:0000313" key="2">
    <source>
        <dbReference type="Proteomes" id="UP000002300"/>
    </source>
</evidence>
<keyword evidence="2" id="KW-1185">Reference proteome</keyword>
<dbReference type="STRING" id="315749.Bcer98_3795"/>
<dbReference type="RefSeq" id="WP_012096243.1">
    <property type="nucleotide sequence ID" value="NC_009674.1"/>
</dbReference>
<accession>A7GV27</accession>
<reference evidence="1 2" key="1">
    <citation type="journal article" date="2008" name="Chem. Biol. Interact.">
        <title>Extending the Bacillus cereus group genomics to putative food-borne pathogens of different toxicity.</title>
        <authorList>
            <person name="Lapidus A."/>
            <person name="Goltsman E."/>
            <person name="Auger S."/>
            <person name="Galleron N."/>
            <person name="Segurens B."/>
            <person name="Dossat C."/>
            <person name="Land M.L."/>
            <person name="Broussolle V."/>
            <person name="Brillard J."/>
            <person name="Guinebretiere M.H."/>
            <person name="Sanchis V."/>
            <person name="Nguen-The C."/>
            <person name="Lereclus D."/>
            <person name="Richardson P."/>
            <person name="Wincker P."/>
            <person name="Weissenbach J."/>
            <person name="Ehrlich S.D."/>
            <person name="Sorokin A."/>
        </authorList>
    </citation>
    <scope>NUCLEOTIDE SEQUENCE [LARGE SCALE GENOMIC DNA]</scope>
    <source>
        <strain evidence="2">DSM 22905 / CIP 110041 / 391-98 / NVH 391-98</strain>
    </source>
</reference>
<dbReference type="HOGENOM" id="CLU_089212_0_0_9"/>
<dbReference type="GeneID" id="33899037"/>
<dbReference type="eggNOG" id="COG2755">
    <property type="taxonomic scope" value="Bacteria"/>
</dbReference>
<evidence type="ECO:0000313" key="1">
    <source>
        <dbReference type="EMBL" id="ABS23985.1"/>
    </source>
</evidence>
<dbReference type="Proteomes" id="UP000002300">
    <property type="component" value="Chromosome"/>
</dbReference>
<dbReference type="KEGG" id="bcy:Bcer98_3795"/>
<organism evidence="1 2">
    <name type="scientific">Bacillus cytotoxicus (strain DSM 22905 / CIP 110041 / 391-98 / NVH 391-98)</name>
    <dbReference type="NCBI Taxonomy" id="315749"/>
    <lineage>
        <taxon>Bacteria</taxon>
        <taxon>Bacillati</taxon>
        <taxon>Bacillota</taxon>
        <taxon>Bacilli</taxon>
        <taxon>Bacillales</taxon>
        <taxon>Bacillaceae</taxon>
        <taxon>Bacillus</taxon>
        <taxon>Bacillus cereus group</taxon>
    </lineage>
</organism>
<dbReference type="InterPro" id="IPR016948">
    <property type="entry name" value="UCP030175"/>
</dbReference>
<dbReference type="InterPro" id="IPR036514">
    <property type="entry name" value="SGNH_hydro_sf"/>
</dbReference>
<dbReference type="PIRSF" id="PIRSF030175">
    <property type="entry name" value="UCP030175"/>
    <property type="match status" value="1"/>
</dbReference>
<dbReference type="AlphaFoldDB" id="A7GV27"/>
<gene>
    <name evidence="1" type="ordered locus">Bcer98_3795</name>
</gene>
<name>A7GV27_BACCN</name>
<dbReference type="OrthoDB" id="2451965at2"/>
<dbReference type="EMBL" id="CP000764">
    <property type="protein sequence ID" value="ABS23985.1"/>
    <property type="molecule type" value="Genomic_DNA"/>
</dbReference>